<dbReference type="InterPro" id="IPR015421">
    <property type="entry name" value="PyrdxlP-dep_Trfase_major"/>
</dbReference>
<accession>A0A927PMV5</accession>
<organism evidence="8 9">
    <name type="scientific">Lolliginicoccus lacisalsi</name>
    <dbReference type="NCBI Taxonomy" id="2742202"/>
    <lineage>
        <taxon>Bacteria</taxon>
        <taxon>Bacillati</taxon>
        <taxon>Actinomycetota</taxon>
        <taxon>Actinomycetes</taxon>
        <taxon>Mycobacteriales</taxon>
        <taxon>Hoyosellaceae</taxon>
        <taxon>Lolliginicoccus</taxon>
    </lineage>
</organism>
<feature type="modified residue" description="N6-(pyridoxal phosphate)lysine" evidence="6">
    <location>
        <position position="234"/>
    </location>
</feature>
<dbReference type="SUPFAM" id="SSF53383">
    <property type="entry name" value="PLP-dependent transferases"/>
    <property type="match status" value="1"/>
</dbReference>
<comment type="cofactor">
    <cofactor evidence="1 6">
        <name>pyridoxal 5'-phosphate</name>
        <dbReference type="ChEBI" id="CHEBI:597326"/>
    </cofactor>
</comment>
<comment type="function">
    <text evidence="6">Aminotransferase that catalyzes the conversion of aromatic amino acids and 2-oxoglutarate into corresponding aromatic oxo acids and L-glutamate.</text>
</comment>
<protein>
    <recommendedName>
        <fullName evidence="6">Aromatic amino acid aminotransferase</fullName>
        <shortName evidence="6">ArAT</shortName>
        <ecNumber evidence="6">2.6.1.57</ecNumber>
    </recommendedName>
</protein>
<evidence type="ECO:0000313" key="9">
    <source>
        <dbReference type="Proteomes" id="UP000642993"/>
    </source>
</evidence>
<dbReference type="Proteomes" id="UP000642993">
    <property type="component" value="Unassembled WGS sequence"/>
</dbReference>
<sequence>MTTSRHDPASDPSAHVQLRPDLGTLPAYVPGKSWPGALKLASNETSPGPLPSVVGAIAAAAQGVNRYPDNGSIAVREALAERLGVAAEQVAVGCGSVSLCQQLVLATCSPGDEVLFAWRSFEAYPLVTLVAGAVPVRVPLGPGQVHDLDAMLAAITERTRLVMVCNPNNPTGTAVGRRELERFLDAVPSTVLVVLDEAYIEYLRAEDFGAGDLPDGVALGRGRANLLVLRTFSKAYGLAGLRIGYAVGSPEVIATVSKVYIPFSVNSLAQAAALASLDVEAELLERTDAVVAERGRVRDALLAAGYTVPETHANFVWLDLGANAAEFSTRCAEAGVLVRPFAGEGVRVTIGDAYENDQFLAFALSDVATGLARQ</sequence>
<comment type="subunit">
    <text evidence="2 6">Homodimer.</text>
</comment>
<name>A0A927PMV5_9ACTN</name>
<keyword evidence="5 6" id="KW-0663">Pyridoxal phosphate</keyword>
<dbReference type="RefSeq" id="WP_192039641.1">
    <property type="nucleotide sequence ID" value="NZ_JACYWE010000007.1"/>
</dbReference>
<evidence type="ECO:0000256" key="6">
    <source>
        <dbReference type="HAMAP-Rule" id="MF_01513"/>
    </source>
</evidence>
<dbReference type="HAMAP" id="MF_01513">
    <property type="entry name" value="Phe_aminotrans_2"/>
    <property type="match status" value="1"/>
</dbReference>
<dbReference type="InterPro" id="IPR015424">
    <property type="entry name" value="PyrdxlP-dep_Trfase"/>
</dbReference>
<dbReference type="Gene3D" id="3.40.640.10">
    <property type="entry name" value="Type I PLP-dependent aspartate aminotransferase-like (Major domain)"/>
    <property type="match status" value="1"/>
</dbReference>
<gene>
    <name evidence="8" type="primary">hisC</name>
    <name evidence="6" type="synonym">pat</name>
    <name evidence="8" type="ORF">HT102_11795</name>
</gene>
<dbReference type="InterPro" id="IPR001917">
    <property type="entry name" value="Aminotrans_II_pyridoxalP_BS"/>
</dbReference>
<comment type="similarity">
    <text evidence="6">Belongs to the class-II pyridoxal-phosphate-dependent aminotransferase family.</text>
</comment>
<dbReference type="PANTHER" id="PTHR43643">
    <property type="entry name" value="HISTIDINOL-PHOSPHATE AMINOTRANSFERASE 2"/>
    <property type="match status" value="1"/>
</dbReference>
<dbReference type="GO" id="GO:0004400">
    <property type="term" value="F:histidinol-phosphate transaminase activity"/>
    <property type="evidence" value="ECO:0007669"/>
    <property type="project" value="InterPro"/>
</dbReference>
<evidence type="ECO:0000256" key="4">
    <source>
        <dbReference type="ARBA" id="ARBA00022679"/>
    </source>
</evidence>
<dbReference type="Pfam" id="PF00155">
    <property type="entry name" value="Aminotran_1_2"/>
    <property type="match status" value="1"/>
</dbReference>
<dbReference type="InterPro" id="IPR004839">
    <property type="entry name" value="Aminotransferase_I/II_large"/>
</dbReference>
<comment type="caution">
    <text evidence="8">The sequence shown here is derived from an EMBL/GenBank/DDBJ whole genome shotgun (WGS) entry which is preliminary data.</text>
</comment>
<comment type="catalytic activity">
    <reaction evidence="6">
        <text>an aromatic L-alpha-amino acid + 2-oxoglutarate = an aromatic oxo-acid + L-glutamate</text>
        <dbReference type="Rhea" id="RHEA:17533"/>
        <dbReference type="ChEBI" id="CHEBI:16810"/>
        <dbReference type="ChEBI" id="CHEBI:29985"/>
        <dbReference type="ChEBI" id="CHEBI:73309"/>
        <dbReference type="ChEBI" id="CHEBI:84824"/>
        <dbReference type="EC" id="2.6.1.57"/>
    </reaction>
</comment>
<dbReference type="GO" id="GO:0008793">
    <property type="term" value="F:aromatic-amino-acid transaminase activity"/>
    <property type="evidence" value="ECO:0007669"/>
    <property type="project" value="UniProtKB-UniRule"/>
</dbReference>
<dbReference type="InterPro" id="IPR024892">
    <property type="entry name" value="ArAT"/>
</dbReference>
<evidence type="ECO:0000259" key="7">
    <source>
        <dbReference type="Pfam" id="PF00155"/>
    </source>
</evidence>
<evidence type="ECO:0000313" key="8">
    <source>
        <dbReference type="EMBL" id="MBD8507172.1"/>
    </source>
</evidence>
<proteinExistence type="inferred from homology"/>
<evidence type="ECO:0000256" key="2">
    <source>
        <dbReference type="ARBA" id="ARBA00011738"/>
    </source>
</evidence>
<feature type="domain" description="Aminotransferase class I/classII large" evidence="7">
    <location>
        <begin position="38"/>
        <end position="360"/>
    </location>
</feature>
<dbReference type="HAMAP" id="MF_01023">
    <property type="entry name" value="HisC_aminotrans_2"/>
    <property type="match status" value="1"/>
</dbReference>
<dbReference type="PANTHER" id="PTHR43643:SF3">
    <property type="entry name" value="HISTIDINOL-PHOSPHATE AMINOTRANSFERASE"/>
    <property type="match status" value="1"/>
</dbReference>
<dbReference type="NCBIfam" id="NF002878">
    <property type="entry name" value="PRK03321.1"/>
    <property type="match status" value="1"/>
</dbReference>
<keyword evidence="9" id="KW-1185">Reference proteome</keyword>
<keyword evidence="4 6" id="KW-0808">Transferase</keyword>
<dbReference type="GO" id="GO:0000105">
    <property type="term" value="P:L-histidine biosynthetic process"/>
    <property type="evidence" value="ECO:0007669"/>
    <property type="project" value="InterPro"/>
</dbReference>
<evidence type="ECO:0000256" key="1">
    <source>
        <dbReference type="ARBA" id="ARBA00001933"/>
    </source>
</evidence>
<dbReference type="AlphaFoldDB" id="A0A927PMV5"/>
<dbReference type="EC" id="2.6.1.57" evidence="6"/>
<dbReference type="InterPro" id="IPR015422">
    <property type="entry name" value="PyrdxlP-dep_Trfase_small"/>
</dbReference>
<dbReference type="GO" id="GO:0030170">
    <property type="term" value="F:pyridoxal phosphate binding"/>
    <property type="evidence" value="ECO:0007669"/>
    <property type="project" value="UniProtKB-UniRule"/>
</dbReference>
<dbReference type="InterPro" id="IPR005861">
    <property type="entry name" value="HisP_aminotrans"/>
</dbReference>
<evidence type="ECO:0000256" key="3">
    <source>
        <dbReference type="ARBA" id="ARBA00022576"/>
    </source>
</evidence>
<evidence type="ECO:0000256" key="5">
    <source>
        <dbReference type="ARBA" id="ARBA00022898"/>
    </source>
</evidence>
<reference evidence="8" key="1">
    <citation type="submission" date="2020-09" db="EMBL/GenBank/DDBJ databases">
        <title>Hoyosella lacisalsi sp. nov., a halotolerant actinobacterium isolated from soil of Lake Gudzhirganskoe.</title>
        <authorList>
            <person name="Yang Q."/>
            <person name="Guo P.Y."/>
            <person name="Liu S.W."/>
            <person name="Li F.N."/>
            <person name="Sun C.H."/>
        </authorList>
    </citation>
    <scope>NUCLEOTIDE SEQUENCE</scope>
    <source>
        <strain evidence="8">G463</strain>
    </source>
</reference>
<dbReference type="PROSITE" id="PS00599">
    <property type="entry name" value="AA_TRANSFER_CLASS_2"/>
    <property type="match status" value="1"/>
</dbReference>
<dbReference type="NCBIfam" id="TIGR01141">
    <property type="entry name" value="hisC"/>
    <property type="match status" value="1"/>
</dbReference>
<dbReference type="EMBL" id="JACYWE010000007">
    <property type="protein sequence ID" value="MBD8507172.1"/>
    <property type="molecule type" value="Genomic_DNA"/>
</dbReference>
<dbReference type="InterPro" id="IPR050106">
    <property type="entry name" value="HistidinolP_aminotransfase"/>
</dbReference>
<keyword evidence="3 6" id="KW-0032">Aminotransferase</keyword>
<dbReference type="CDD" id="cd00609">
    <property type="entry name" value="AAT_like"/>
    <property type="match status" value="1"/>
</dbReference>
<dbReference type="Gene3D" id="3.90.1150.10">
    <property type="entry name" value="Aspartate Aminotransferase, domain 1"/>
    <property type="match status" value="1"/>
</dbReference>